<name>A0ABP8LS96_9BACT</name>
<comment type="caution">
    <text evidence="2">The sequence shown here is derived from an EMBL/GenBank/DDBJ whole genome shotgun (WGS) entry which is preliminary data.</text>
</comment>
<organism evidence="2 3">
    <name type="scientific">Pontibacter saemangeumensis</name>
    <dbReference type="NCBI Taxonomy" id="1084525"/>
    <lineage>
        <taxon>Bacteria</taxon>
        <taxon>Pseudomonadati</taxon>
        <taxon>Bacteroidota</taxon>
        <taxon>Cytophagia</taxon>
        <taxon>Cytophagales</taxon>
        <taxon>Hymenobacteraceae</taxon>
        <taxon>Pontibacter</taxon>
    </lineage>
</organism>
<evidence type="ECO:0000313" key="2">
    <source>
        <dbReference type="EMBL" id="GAA4435517.1"/>
    </source>
</evidence>
<dbReference type="Proteomes" id="UP001500552">
    <property type="component" value="Unassembled WGS sequence"/>
</dbReference>
<gene>
    <name evidence="2" type="ORF">GCM10023188_27580</name>
</gene>
<proteinExistence type="predicted"/>
<protein>
    <submittedName>
        <fullName evidence="2">Uncharacterized protein</fullName>
    </submittedName>
</protein>
<feature type="coiled-coil region" evidence="1">
    <location>
        <begin position="178"/>
        <end position="206"/>
    </location>
</feature>
<dbReference type="EMBL" id="BAABHC010000015">
    <property type="protein sequence ID" value="GAA4435517.1"/>
    <property type="molecule type" value="Genomic_DNA"/>
</dbReference>
<evidence type="ECO:0000256" key="1">
    <source>
        <dbReference type="SAM" id="Coils"/>
    </source>
</evidence>
<dbReference type="RefSeq" id="WP_345159886.1">
    <property type="nucleotide sequence ID" value="NZ_BAABHC010000015.1"/>
</dbReference>
<sequence length="231" mass="26581">MNDHESIKSVLQDWKIIQGSKLERLGNDYDSERRKRRISKNAAYSVCFSLTMKSGNSWFIFMSKAPSLSRYKDIRSVNLMAVAYYHAPDGLRAVKLNLSGLMTVFTWQVFSSYNEKAGLNLTEPEDIVEDFFHTNGYFESRLTDNAGSTSTLSICRSGMLPGEMQPDGWIMAKDFISRDEASQEQKETEEEILKTLQKDIEDELNKPDTDRDHYNFLTDLMKGISPDKRRD</sequence>
<evidence type="ECO:0000313" key="3">
    <source>
        <dbReference type="Proteomes" id="UP001500552"/>
    </source>
</evidence>
<keyword evidence="3" id="KW-1185">Reference proteome</keyword>
<accession>A0ABP8LS96</accession>
<keyword evidence="1" id="KW-0175">Coiled coil</keyword>
<reference evidence="3" key="1">
    <citation type="journal article" date="2019" name="Int. J. Syst. Evol. Microbiol.">
        <title>The Global Catalogue of Microorganisms (GCM) 10K type strain sequencing project: providing services to taxonomists for standard genome sequencing and annotation.</title>
        <authorList>
            <consortium name="The Broad Institute Genomics Platform"/>
            <consortium name="The Broad Institute Genome Sequencing Center for Infectious Disease"/>
            <person name="Wu L."/>
            <person name="Ma J."/>
        </authorList>
    </citation>
    <scope>NUCLEOTIDE SEQUENCE [LARGE SCALE GENOMIC DNA]</scope>
    <source>
        <strain evidence="3">JCM 17926</strain>
    </source>
</reference>